<comment type="caution">
    <text evidence="7">The sequence shown here is derived from an EMBL/GenBank/DDBJ whole genome shotgun (WGS) entry which is preliminary data.</text>
</comment>
<organism evidence="7 8">
    <name type="scientific">Melghirimyces profundicolus</name>
    <dbReference type="NCBI Taxonomy" id="1242148"/>
    <lineage>
        <taxon>Bacteria</taxon>
        <taxon>Bacillati</taxon>
        <taxon>Bacillota</taxon>
        <taxon>Bacilli</taxon>
        <taxon>Bacillales</taxon>
        <taxon>Thermoactinomycetaceae</taxon>
        <taxon>Melghirimyces</taxon>
    </lineage>
</organism>
<evidence type="ECO:0000256" key="4">
    <source>
        <dbReference type="ARBA" id="ARBA00022989"/>
    </source>
</evidence>
<comment type="subcellular location">
    <subcellularLocation>
        <location evidence="1">Cell membrane</location>
        <topology evidence="1">Multi-pass membrane protein</topology>
    </subcellularLocation>
</comment>
<keyword evidence="3 6" id="KW-0812">Transmembrane</keyword>
<feature type="transmembrane region" description="Helical" evidence="6">
    <location>
        <begin position="44"/>
        <end position="64"/>
    </location>
</feature>
<protein>
    <submittedName>
        <fullName evidence="7">Putative 5xTM membrane YitT family protein</fullName>
    </submittedName>
</protein>
<keyword evidence="4 6" id="KW-1133">Transmembrane helix</keyword>
<keyword evidence="5 6" id="KW-0472">Membrane</keyword>
<keyword evidence="2" id="KW-1003">Cell membrane</keyword>
<feature type="transmembrane region" description="Helical" evidence="6">
    <location>
        <begin position="166"/>
        <end position="184"/>
    </location>
</feature>
<dbReference type="InterPro" id="IPR003740">
    <property type="entry name" value="YitT"/>
</dbReference>
<feature type="transmembrane region" description="Helical" evidence="6">
    <location>
        <begin position="139"/>
        <end position="160"/>
    </location>
</feature>
<feature type="transmembrane region" description="Helical" evidence="6">
    <location>
        <begin position="95"/>
        <end position="118"/>
    </location>
</feature>
<dbReference type="Proteomes" id="UP000244240">
    <property type="component" value="Unassembled WGS sequence"/>
</dbReference>
<sequence length="191" mass="20951">MLCRHSVILAGGLLISLGINLFLTPHRLLDGGMIGLALILRYLWGMKTGFSMIMLSLPIFLAVWMMDRRMFLNSFYGMLVSAWLIDWLSPLRGTIHWPILFSALSGGLLVGTGVGLMLRFKTCTGGTDLLAQLIADRYQWNPGILIFLIDAVIIGIGSFILTPVQLFHTFLTISAVGLATSICVKKPQAAL</sequence>
<evidence type="ECO:0000256" key="5">
    <source>
        <dbReference type="ARBA" id="ARBA00023136"/>
    </source>
</evidence>
<evidence type="ECO:0000256" key="6">
    <source>
        <dbReference type="SAM" id="Phobius"/>
    </source>
</evidence>
<feature type="transmembrane region" description="Helical" evidence="6">
    <location>
        <begin position="7"/>
        <end position="24"/>
    </location>
</feature>
<gene>
    <name evidence="7" type="ORF">C8P63_11640</name>
</gene>
<dbReference type="EMBL" id="QBKR01000016">
    <property type="protein sequence ID" value="PTX58453.1"/>
    <property type="molecule type" value="Genomic_DNA"/>
</dbReference>
<evidence type="ECO:0000313" key="8">
    <source>
        <dbReference type="Proteomes" id="UP000244240"/>
    </source>
</evidence>
<keyword evidence="8" id="KW-1185">Reference proteome</keyword>
<dbReference type="InterPro" id="IPR051461">
    <property type="entry name" value="UPF0750_membrane"/>
</dbReference>
<name>A0A2T6BQS5_9BACL</name>
<dbReference type="OrthoDB" id="2602718at2"/>
<proteinExistence type="predicted"/>
<dbReference type="GO" id="GO:0005886">
    <property type="term" value="C:plasma membrane"/>
    <property type="evidence" value="ECO:0007669"/>
    <property type="project" value="UniProtKB-SubCell"/>
</dbReference>
<feature type="transmembrane region" description="Helical" evidence="6">
    <location>
        <begin position="71"/>
        <end position="89"/>
    </location>
</feature>
<dbReference type="Pfam" id="PF02588">
    <property type="entry name" value="YitT_membrane"/>
    <property type="match status" value="1"/>
</dbReference>
<evidence type="ECO:0000256" key="2">
    <source>
        <dbReference type="ARBA" id="ARBA00022475"/>
    </source>
</evidence>
<dbReference type="RefSeq" id="WP_108024422.1">
    <property type="nucleotide sequence ID" value="NZ_QBKR01000016.1"/>
</dbReference>
<dbReference type="PANTHER" id="PTHR33545">
    <property type="entry name" value="UPF0750 MEMBRANE PROTEIN YITT-RELATED"/>
    <property type="match status" value="1"/>
</dbReference>
<accession>A0A2T6BQS5</accession>
<evidence type="ECO:0000313" key="7">
    <source>
        <dbReference type="EMBL" id="PTX58453.1"/>
    </source>
</evidence>
<reference evidence="7 8" key="1">
    <citation type="submission" date="2018-04" db="EMBL/GenBank/DDBJ databases">
        <title>Genomic Encyclopedia of Archaeal and Bacterial Type Strains, Phase II (KMG-II): from individual species to whole genera.</title>
        <authorList>
            <person name="Goeker M."/>
        </authorList>
    </citation>
    <scope>NUCLEOTIDE SEQUENCE [LARGE SCALE GENOMIC DNA]</scope>
    <source>
        <strain evidence="7 8">DSM 45787</strain>
    </source>
</reference>
<dbReference type="PANTHER" id="PTHR33545:SF5">
    <property type="entry name" value="UPF0750 MEMBRANE PROTEIN YITT"/>
    <property type="match status" value="1"/>
</dbReference>
<dbReference type="AlphaFoldDB" id="A0A2T6BQS5"/>
<evidence type="ECO:0000256" key="3">
    <source>
        <dbReference type="ARBA" id="ARBA00022692"/>
    </source>
</evidence>
<evidence type="ECO:0000256" key="1">
    <source>
        <dbReference type="ARBA" id="ARBA00004651"/>
    </source>
</evidence>